<dbReference type="AlphaFoldDB" id="A0A1G2SDL0"/>
<comment type="caution">
    <text evidence="2">The sequence shown here is derived from an EMBL/GenBank/DDBJ whole genome shotgun (WGS) entry which is preliminary data.</text>
</comment>
<dbReference type="InterPro" id="IPR002686">
    <property type="entry name" value="Transposase_17"/>
</dbReference>
<dbReference type="EMBL" id="MHUV01000001">
    <property type="protein sequence ID" value="OHA83147.1"/>
    <property type="molecule type" value="Genomic_DNA"/>
</dbReference>
<reference evidence="2 3" key="1">
    <citation type="journal article" date="2016" name="Nat. Commun.">
        <title>Thousands of microbial genomes shed light on interconnected biogeochemical processes in an aquifer system.</title>
        <authorList>
            <person name="Anantharaman K."/>
            <person name="Brown C.T."/>
            <person name="Hug L.A."/>
            <person name="Sharon I."/>
            <person name="Castelle C.J."/>
            <person name="Probst A.J."/>
            <person name="Thomas B.C."/>
            <person name="Singh A."/>
            <person name="Wilkins M.J."/>
            <person name="Karaoz U."/>
            <person name="Brodie E.L."/>
            <person name="Williams K.H."/>
            <person name="Hubbard S.S."/>
            <person name="Banfield J.F."/>
        </authorList>
    </citation>
    <scope>NUCLEOTIDE SEQUENCE [LARGE SCALE GENOMIC DNA]</scope>
</reference>
<protein>
    <recommendedName>
        <fullName evidence="1">Transposase IS200-like domain-containing protein</fullName>
    </recommendedName>
</protein>
<feature type="domain" description="Transposase IS200-like" evidence="1">
    <location>
        <begin position="9"/>
        <end position="145"/>
    </location>
</feature>
<dbReference type="PANTHER" id="PTHR34322">
    <property type="entry name" value="TRANSPOSASE, Y1_TNP DOMAIN-CONTAINING"/>
    <property type="match status" value="1"/>
</dbReference>
<dbReference type="InterPro" id="IPR036515">
    <property type="entry name" value="Transposase_17_sf"/>
</dbReference>
<evidence type="ECO:0000259" key="1">
    <source>
        <dbReference type="SMART" id="SM01321"/>
    </source>
</evidence>
<gene>
    <name evidence="2" type="ORF">A3B07_00030</name>
</gene>
<organism evidence="2 3">
    <name type="scientific">Candidatus Yonathbacteria bacterium RIFCSPLOWO2_01_FULL_43_27</name>
    <dbReference type="NCBI Taxonomy" id="1802726"/>
    <lineage>
        <taxon>Bacteria</taxon>
        <taxon>Candidatus Yonathiibacteriota</taxon>
    </lineage>
</organism>
<dbReference type="GO" id="GO:0006313">
    <property type="term" value="P:DNA transposition"/>
    <property type="evidence" value="ECO:0007669"/>
    <property type="project" value="InterPro"/>
</dbReference>
<dbReference type="SMART" id="SM01321">
    <property type="entry name" value="Y1_Tnp"/>
    <property type="match status" value="1"/>
</dbReference>
<dbReference type="STRING" id="1802726.A3B07_00030"/>
<dbReference type="GO" id="GO:0004803">
    <property type="term" value="F:transposase activity"/>
    <property type="evidence" value="ECO:0007669"/>
    <property type="project" value="InterPro"/>
</dbReference>
<dbReference type="Gene3D" id="3.30.70.1290">
    <property type="entry name" value="Transposase IS200-like"/>
    <property type="match status" value="1"/>
</dbReference>
<dbReference type="Proteomes" id="UP000178817">
    <property type="component" value="Unassembled WGS sequence"/>
</dbReference>
<name>A0A1G2SDL0_9BACT</name>
<dbReference type="Pfam" id="PF01797">
    <property type="entry name" value="Y1_Tnp"/>
    <property type="match status" value="1"/>
</dbReference>
<dbReference type="SUPFAM" id="SSF143422">
    <property type="entry name" value="Transposase IS200-like"/>
    <property type="match status" value="1"/>
</dbReference>
<accession>A0A1G2SDL0</accession>
<evidence type="ECO:0000313" key="2">
    <source>
        <dbReference type="EMBL" id="OHA83147.1"/>
    </source>
</evidence>
<dbReference type="PANTHER" id="PTHR34322:SF2">
    <property type="entry name" value="TRANSPOSASE IS200-LIKE DOMAIN-CONTAINING PROTEIN"/>
    <property type="match status" value="1"/>
</dbReference>
<proteinExistence type="predicted"/>
<dbReference type="GO" id="GO:0003677">
    <property type="term" value="F:DNA binding"/>
    <property type="evidence" value="ECO:0007669"/>
    <property type="project" value="InterPro"/>
</dbReference>
<sequence length="227" mass="26140">MGIRKTPFVTGEHYHIFNRGVDKRDIFSDQEDLNRFFQSINEFNTLEPIGSIHENSRGGSTATPGTTTKLVEFISYCLNPNHYHFILQQMVDGGISEFMKRLGGYTWYFNNKYNRSGSLFQGRFKSVHIDSNEQLLHTSVYVNLNDKVHSCGGSTATGVMTTGLVRSSWREYIEDHGGEYPENANNVFCKKDIILDQFKNKNEYKNFSEESLKIIKENKVIKKLLIE</sequence>
<evidence type="ECO:0000313" key="3">
    <source>
        <dbReference type="Proteomes" id="UP000178817"/>
    </source>
</evidence>